<feature type="compositionally biased region" description="Low complexity" evidence="1">
    <location>
        <begin position="35"/>
        <end position="61"/>
    </location>
</feature>
<feature type="region of interest" description="Disordered" evidence="1">
    <location>
        <begin position="1"/>
        <end position="61"/>
    </location>
</feature>
<sequence>MAKPPRKTSVTTTPPASSSPRPVAGVEVTPASITTSHVVGAAHAHSSTASATPASPSSGGANVQSAVVITAIADPSRARTLGAISATNWPKDKIHELRPVSIDSGLFEGFDGQIYAFVGDRDYMWVERRADGEYRSPLVTRPGAELSFRKLEGEARWHADWLPLQPVPDPEVARNDARPKPLGFIPPFLAATLTSREHSAQGVRYDVANRPYVDTLEGTIMIHRHPDGSYQQKSADRFIPTGPMVEQVAGQKIWRFIQNAEEGQASNQHSASAAGASVDAIAQPGTRRQGSERPQPPANEHWINWGRQNKPETGESIAINGRHYPIVPVGNQGNDATRVYFLSHPEFSPSHFETFERMLRVAPALQPIPIWRSTDTPLKVRVGETSFAQPLTQSVRDMFSEFSDITARAVARMLFERADNSRTITSAGLLKLQWITDQWRRKPLGAASSFADPVDMLPVAPRAEIGGRTTVLLPPEVDGPLQRLTFDPQRFHEEWTKYRSNSTFASLRLLVSGVLRRCGYDVAPFTRHQDWSSLVFQGTNRDKVYFMKVGQVTGNAFALGHSPETEFADPQLRARIGDPAYTALMQARTEGKIVWLQGGVLSDGLGRYCVFIIREA</sequence>
<accession>A0ABD7VGI8</accession>
<organism evidence="2 3">
    <name type="scientific">Pseudomonas fluorescens</name>
    <dbReference type="NCBI Taxonomy" id="294"/>
    <lineage>
        <taxon>Bacteria</taxon>
        <taxon>Pseudomonadati</taxon>
        <taxon>Pseudomonadota</taxon>
        <taxon>Gammaproteobacteria</taxon>
        <taxon>Pseudomonadales</taxon>
        <taxon>Pseudomonadaceae</taxon>
        <taxon>Pseudomonas</taxon>
    </lineage>
</organism>
<gene>
    <name evidence="2" type="ORF">PS732_02536</name>
</gene>
<dbReference type="Proteomes" id="UP000325779">
    <property type="component" value="Unassembled WGS sequence"/>
</dbReference>
<feature type="compositionally biased region" description="Low complexity" evidence="1">
    <location>
        <begin position="8"/>
        <end position="24"/>
    </location>
</feature>
<protein>
    <submittedName>
        <fullName evidence="2">Uncharacterized protein</fullName>
    </submittedName>
</protein>
<dbReference type="EMBL" id="CABVIJ010000010">
    <property type="protein sequence ID" value="VVO94667.1"/>
    <property type="molecule type" value="Genomic_DNA"/>
</dbReference>
<evidence type="ECO:0000313" key="2">
    <source>
        <dbReference type="EMBL" id="VVO94667.1"/>
    </source>
</evidence>
<dbReference type="AlphaFoldDB" id="A0ABD7VGI8"/>
<evidence type="ECO:0000256" key="1">
    <source>
        <dbReference type="SAM" id="MobiDB-lite"/>
    </source>
</evidence>
<reference evidence="2 3" key="1">
    <citation type="submission" date="2019-09" db="EMBL/GenBank/DDBJ databases">
        <authorList>
            <person name="Chandra G."/>
            <person name="Truman W A."/>
        </authorList>
    </citation>
    <scope>NUCLEOTIDE SEQUENCE [LARGE SCALE GENOMIC DNA]</scope>
    <source>
        <strain evidence="2">PS732</strain>
    </source>
</reference>
<proteinExistence type="predicted"/>
<evidence type="ECO:0000313" key="3">
    <source>
        <dbReference type="Proteomes" id="UP000325779"/>
    </source>
</evidence>
<name>A0ABD7VGI8_PSEFL</name>
<feature type="region of interest" description="Disordered" evidence="1">
    <location>
        <begin position="284"/>
        <end position="310"/>
    </location>
</feature>
<comment type="caution">
    <text evidence="2">The sequence shown here is derived from an EMBL/GenBank/DDBJ whole genome shotgun (WGS) entry which is preliminary data.</text>
</comment>